<evidence type="ECO:0000313" key="4">
    <source>
        <dbReference type="EMBL" id="KDR83711.1"/>
    </source>
</evidence>
<evidence type="ECO:0000256" key="3">
    <source>
        <dbReference type="SAM" id="SignalP"/>
    </source>
</evidence>
<proteinExistence type="predicted"/>
<dbReference type="AlphaFoldDB" id="A0A067TKL7"/>
<keyword evidence="3" id="KW-0732">Signal</keyword>
<keyword evidence="2" id="KW-0812">Transmembrane</keyword>
<organism evidence="4 5">
    <name type="scientific">Galerina marginata (strain CBS 339.88)</name>
    <dbReference type="NCBI Taxonomy" id="685588"/>
    <lineage>
        <taxon>Eukaryota</taxon>
        <taxon>Fungi</taxon>
        <taxon>Dikarya</taxon>
        <taxon>Basidiomycota</taxon>
        <taxon>Agaricomycotina</taxon>
        <taxon>Agaricomycetes</taxon>
        <taxon>Agaricomycetidae</taxon>
        <taxon>Agaricales</taxon>
        <taxon>Agaricineae</taxon>
        <taxon>Strophariaceae</taxon>
        <taxon>Galerina</taxon>
    </lineage>
</organism>
<keyword evidence="5" id="KW-1185">Reference proteome</keyword>
<keyword evidence="2" id="KW-0472">Membrane</keyword>
<evidence type="ECO:0000256" key="2">
    <source>
        <dbReference type="SAM" id="Phobius"/>
    </source>
</evidence>
<feature type="compositionally biased region" description="Polar residues" evidence="1">
    <location>
        <begin position="154"/>
        <end position="176"/>
    </location>
</feature>
<evidence type="ECO:0000313" key="5">
    <source>
        <dbReference type="Proteomes" id="UP000027222"/>
    </source>
</evidence>
<dbReference type="HOGENOM" id="CLU_444128_0_0_1"/>
<reference evidence="5" key="1">
    <citation type="journal article" date="2014" name="Proc. Natl. Acad. Sci. U.S.A.">
        <title>Extensive sampling of basidiomycete genomes demonstrates inadequacy of the white-rot/brown-rot paradigm for wood decay fungi.</title>
        <authorList>
            <person name="Riley R."/>
            <person name="Salamov A.A."/>
            <person name="Brown D.W."/>
            <person name="Nagy L.G."/>
            <person name="Floudas D."/>
            <person name="Held B.W."/>
            <person name="Levasseur A."/>
            <person name="Lombard V."/>
            <person name="Morin E."/>
            <person name="Otillar R."/>
            <person name="Lindquist E.A."/>
            <person name="Sun H."/>
            <person name="LaButti K.M."/>
            <person name="Schmutz J."/>
            <person name="Jabbour D."/>
            <person name="Luo H."/>
            <person name="Baker S.E."/>
            <person name="Pisabarro A.G."/>
            <person name="Walton J.D."/>
            <person name="Blanchette R.A."/>
            <person name="Henrissat B."/>
            <person name="Martin F."/>
            <person name="Cullen D."/>
            <person name="Hibbett D.S."/>
            <person name="Grigoriev I.V."/>
        </authorList>
    </citation>
    <scope>NUCLEOTIDE SEQUENCE [LARGE SCALE GENOMIC DNA]</scope>
    <source>
        <strain evidence="5">CBS 339.88</strain>
    </source>
</reference>
<dbReference type="OrthoDB" id="2982374at2759"/>
<dbReference type="Proteomes" id="UP000027222">
    <property type="component" value="Unassembled WGS sequence"/>
</dbReference>
<feature type="region of interest" description="Disordered" evidence="1">
    <location>
        <begin position="364"/>
        <end position="396"/>
    </location>
</feature>
<keyword evidence="2" id="KW-1133">Transmembrane helix</keyword>
<feature type="region of interest" description="Disordered" evidence="1">
    <location>
        <begin position="141"/>
        <end position="189"/>
    </location>
</feature>
<name>A0A067TKL7_GALM3</name>
<accession>A0A067TKL7</accession>
<feature type="chain" id="PRO_5001646995" evidence="3">
    <location>
        <begin position="23"/>
        <end position="615"/>
    </location>
</feature>
<sequence>MGNMRLETILLILAFCFPCIRAEASSVPRGSQRFKGTPYIITILVLVFLLVLLFAAKWTFVARRRTRRNKYSNWKVSLLLRSRGVWQDDLSTSSANLCDHSATTSRTSGKSAFLVGLLGSPSWETRYSAVVDKVPVRVSISHKSPSPSYLPRFNHQSTTRPGRSSDGYSATGSPPCNSLGRKAGYSVEPSTPGLEVCRYSRAMAPRSVNRLGLFDGAIDSDGFSWRSDIFSGDDPADPADSSTLGRTGTHLSVKFPVSLLPSSIPPPDPVFIVPRRLDKSSVLMNNLKRGLIARAYQSNHLDGLCIPCKTPDVGQAIPSYGDDTISATDPPSVTHLNLHAGLLGSHPTPVEGISITGNTSGCGDLLPTKTVKRPPAVPSEGDRTSRSPKVGPSPLRTMFLPFQRDDLKECTPNSTIEVSGECDHLPYCYPGSTGMSEPEKSLLLFAKQFCDTQDTTSLKVASHPIHEIKLSPNSRPSRKANKDRSDNLVALLDELVQETRAWDESLFVDHNFKAMIDSSKSSDAVRPRNRVKGWRSSRTRRRHVSFVYLEDIPEIDVTEITLEENEQDLRSHWSDEEDFQQRILITLSESPIPSFRGCFCKSTLRYKNTRVLCAL</sequence>
<feature type="transmembrane region" description="Helical" evidence="2">
    <location>
        <begin position="40"/>
        <end position="60"/>
    </location>
</feature>
<feature type="signal peptide" evidence="3">
    <location>
        <begin position="1"/>
        <end position="22"/>
    </location>
</feature>
<gene>
    <name evidence="4" type="ORF">GALMADRAFT_665830</name>
</gene>
<evidence type="ECO:0000256" key="1">
    <source>
        <dbReference type="SAM" id="MobiDB-lite"/>
    </source>
</evidence>
<dbReference type="EMBL" id="KL142368">
    <property type="protein sequence ID" value="KDR83711.1"/>
    <property type="molecule type" value="Genomic_DNA"/>
</dbReference>
<protein>
    <submittedName>
        <fullName evidence="4">Uncharacterized protein</fullName>
    </submittedName>
</protein>